<accession>A0ABT3JRD6</accession>
<dbReference type="EMBL" id="JAPCHY010000001">
    <property type="protein sequence ID" value="MCW4471041.1"/>
    <property type="molecule type" value="Genomic_DNA"/>
</dbReference>
<dbReference type="Proteomes" id="UP001209922">
    <property type="component" value="Unassembled WGS sequence"/>
</dbReference>
<evidence type="ECO:0000256" key="1">
    <source>
        <dbReference type="SAM" id="MobiDB-lite"/>
    </source>
</evidence>
<evidence type="ECO:0008006" key="4">
    <source>
        <dbReference type="Google" id="ProtNLM"/>
    </source>
</evidence>
<reference evidence="2 3" key="1">
    <citation type="submission" date="2022-10" db="EMBL/GenBank/DDBJ databases">
        <title>Xanthomonas sp. H13-6.</title>
        <authorList>
            <person name="Liu X."/>
            <person name="Deng Z."/>
            <person name="Jiang Y."/>
            <person name="Yu T."/>
            <person name="Ai J."/>
        </authorList>
    </citation>
    <scope>NUCLEOTIDE SEQUENCE [LARGE SCALE GENOMIC DNA]</scope>
    <source>
        <strain evidence="2 3">H13-6</strain>
    </source>
</reference>
<dbReference type="RefSeq" id="WP_265125313.1">
    <property type="nucleotide sequence ID" value="NZ_JAPCHY010000001.1"/>
</dbReference>
<evidence type="ECO:0000313" key="3">
    <source>
        <dbReference type="Proteomes" id="UP001209922"/>
    </source>
</evidence>
<comment type="caution">
    <text evidence="2">The sequence shown here is derived from an EMBL/GenBank/DDBJ whole genome shotgun (WGS) entry which is preliminary data.</text>
</comment>
<keyword evidence="3" id="KW-1185">Reference proteome</keyword>
<gene>
    <name evidence="2" type="ORF">OK345_00735</name>
</gene>
<feature type="region of interest" description="Disordered" evidence="1">
    <location>
        <begin position="22"/>
        <end position="61"/>
    </location>
</feature>
<protein>
    <recommendedName>
        <fullName evidence="4">Carboxypeptidase regulatory-like domain-containing protein</fullName>
    </recommendedName>
</protein>
<organism evidence="2 3">
    <name type="scientific">Xanthomonas chitinilytica</name>
    <dbReference type="NCBI Taxonomy" id="2989819"/>
    <lineage>
        <taxon>Bacteria</taxon>
        <taxon>Pseudomonadati</taxon>
        <taxon>Pseudomonadota</taxon>
        <taxon>Gammaproteobacteria</taxon>
        <taxon>Lysobacterales</taxon>
        <taxon>Lysobacteraceae</taxon>
        <taxon>Xanthomonas</taxon>
    </lineage>
</organism>
<name>A0ABT3JRD6_9XANT</name>
<evidence type="ECO:0000313" key="2">
    <source>
        <dbReference type="EMBL" id="MCW4471041.1"/>
    </source>
</evidence>
<proteinExistence type="predicted"/>
<sequence>MNRLGHALLLLVAMPYGCATHGSQTERIPPPPQPHRPAAPDMHDDAPPGRGSPGEMQPGSQIRIPLQVEAGLPLDGHVPGNSIVEAFGQRFATGPDGHFRLQAPAAAGEYRLLVHRPTHTAPFVLRITVLPPVGE</sequence>
<feature type="compositionally biased region" description="Pro residues" evidence="1">
    <location>
        <begin position="28"/>
        <end position="37"/>
    </location>
</feature>